<gene>
    <name evidence="2" type="ORF">GCM10010324_67670</name>
</gene>
<accession>A0ABQ2ZBT3</accession>
<dbReference type="EMBL" id="BMUT01000025">
    <property type="protein sequence ID" value="GGY11413.1"/>
    <property type="molecule type" value="Genomic_DNA"/>
</dbReference>
<feature type="compositionally biased region" description="Polar residues" evidence="1">
    <location>
        <begin position="78"/>
        <end position="95"/>
    </location>
</feature>
<evidence type="ECO:0000313" key="2">
    <source>
        <dbReference type="EMBL" id="GGY11413.1"/>
    </source>
</evidence>
<name>A0ABQ2ZBT3_9ACTN</name>
<evidence type="ECO:0000313" key="3">
    <source>
        <dbReference type="Proteomes" id="UP000659223"/>
    </source>
</evidence>
<evidence type="ECO:0000256" key="1">
    <source>
        <dbReference type="SAM" id="MobiDB-lite"/>
    </source>
</evidence>
<keyword evidence="3" id="KW-1185">Reference proteome</keyword>
<protein>
    <submittedName>
        <fullName evidence="2">Uncharacterized protein</fullName>
    </submittedName>
</protein>
<proteinExistence type="predicted"/>
<comment type="caution">
    <text evidence="2">The sequence shown here is derived from an EMBL/GenBank/DDBJ whole genome shotgun (WGS) entry which is preliminary data.</text>
</comment>
<feature type="region of interest" description="Disordered" evidence="1">
    <location>
        <begin position="61"/>
        <end position="120"/>
    </location>
</feature>
<reference evidence="3" key="1">
    <citation type="journal article" date="2019" name="Int. J. Syst. Evol. Microbiol.">
        <title>The Global Catalogue of Microorganisms (GCM) 10K type strain sequencing project: providing services to taxonomists for standard genome sequencing and annotation.</title>
        <authorList>
            <consortium name="The Broad Institute Genomics Platform"/>
            <consortium name="The Broad Institute Genome Sequencing Center for Infectious Disease"/>
            <person name="Wu L."/>
            <person name="Ma J."/>
        </authorList>
    </citation>
    <scope>NUCLEOTIDE SEQUENCE [LARGE SCALE GENOMIC DNA]</scope>
    <source>
        <strain evidence="3">JCM 4586</strain>
    </source>
</reference>
<dbReference type="Proteomes" id="UP000659223">
    <property type="component" value="Unassembled WGS sequence"/>
</dbReference>
<organism evidence="2 3">
    <name type="scientific">Streptomyces hiroshimensis</name>
    <dbReference type="NCBI Taxonomy" id="66424"/>
    <lineage>
        <taxon>Bacteria</taxon>
        <taxon>Bacillati</taxon>
        <taxon>Actinomycetota</taxon>
        <taxon>Actinomycetes</taxon>
        <taxon>Kitasatosporales</taxon>
        <taxon>Streptomycetaceae</taxon>
        <taxon>Streptomyces</taxon>
    </lineage>
</organism>
<feature type="region of interest" description="Disordered" evidence="1">
    <location>
        <begin position="1"/>
        <end position="20"/>
    </location>
</feature>
<sequence>MPAPAAIRQGGRGQQDRRERDLHAAARLGRLVWRDAEVEFGNGIGDQVNARVPWITGDAADLAKNKPQHGPAAHTGQAAASTPCTDVSTGSSGTHANGVHPGILPSVPSSAAKVLPGREP</sequence>